<accession>A0A3E0WJ32</accession>
<dbReference type="SMART" id="SM00028">
    <property type="entry name" value="TPR"/>
    <property type="match status" value="2"/>
</dbReference>
<evidence type="ECO:0000313" key="3">
    <source>
        <dbReference type="EMBL" id="RFA32982.1"/>
    </source>
</evidence>
<feature type="compositionally biased region" description="Basic residues" evidence="2">
    <location>
        <begin position="331"/>
        <end position="345"/>
    </location>
</feature>
<dbReference type="InterPro" id="IPR011990">
    <property type="entry name" value="TPR-like_helical_dom_sf"/>
</dbReference>
<dbReference type="PROSITE" id="PS50005">
    <property type="entry name" value="TPR"/>
    <property type="match status" value="1"/>
</dbReference>
<evidence type="ECO:0000256" key="1">
    <source>
        <dbReference type="PROSITE-ProRule" id="PRU00339"/>
    </source>
</evidence>
<protein>
    <submittedName>
        <fullName evidence="3">Uncharacterized protein</fullName>
    </submittedName>
</protein>
<evidence type="ECO:0000256" key="2">
    <source>
        <dbReference type="SAM" id="MobiDB-lite"/>
    </source>
</evidence>
<dbReference type="SUPFAM" id="SSF48452">
    <property type="entry name" value="TPR-like"/>
    <property type="match status" value="1"/>
</dbReference>
<name>A0A3E0WJ32_9BACI</name>
<dbReference type="Pfam" id="PF13181">
    <property type="entry name" value="TPR_8"/>
    <property type="match status" value="2"/>
</dbReference>
<feature type="repeat" description="TPR" evidence="1">
    <location>
        <begin position="200"/>
        <end position="233"/>
    </location>
</feature>
<proteinExistence type="predicted"/>
<dbReference type="PROSITE" id="PS50293">
    <property type="entry name" value="TPR_REGION"/>
    <property type="match status" value="1"/>
</dbReference>
<dbReference type="AlphaFoldDB" id="A0A3E0WJ32"/>
<evidence type="ECO:0000313" key="4">
    <source>
        <dbReference type="Proteomes" id="UP000256488"/>
    </source>
</evidence>
<dbReference type="Proteomes" id="UP000256488">
    <property type="component" value="Unassembled WGS sequence"/>
</dbReference>
<dbReference type="InterPro" id="IPR019734">
    <property type="entry name" value="TPR_rpt"/>
</dbReference>
<dbReference type="RefSeq" id="WP_116279246.1">
    <property type="nucleotide sequence ID" value="NZ_NFZX01000047.1"/>
</dbReference>
<comment type="caution">
    <text evidence="3">The sequence shown here is derived from an EMBL/GenBank/DDBJ whole genome shotgun (WGS) entry which is preliminary data.</text>
</comment>
<gene>
    <name evidence="3" type="ORF">CAI16_16335</name>
</gene>
<dbReference type="EMBL" id="NFZX01000047">
    <property type="protein sequence ID" value="RFA32982.1"/>
    <property type="molecule type" value="Genomic_DNA"/>
</dbReference>
<dbReference type="Gene3D" id="1.25.40.10">
    <property type="entry name" value="Tetratricopeptide repeat domain"/>
    <property type="match status" value="1"/>
</dbReference>
<feature type="region of interest" description="Disordered" evidence="2">
    <location>
        <begin position="323"/>
        <end position="345"/>
    </location>
</feature>
<keyword evidence="1" id="KW-0802">TPR repeat</keyword>
<reference evidence="3 4" key="1">
    <citation type="submission" date="2017-05" db="EMBL/GenBank/DDBJ databases">
        <title>Virgibacillus sp. AK90 isolated from a saltern of Kakinada, India.</title>
        <authorList>
            <person name="Gupta V."/>
            <person name="Sidhu C."/>
            <person name="Korpole S."/>
            <person name="Pinnaka A.K."/>
        </authorList>
    </citation>
    <scope>NUCLEOTIDE SEQUENCE [LARGE SCALE GENOMIC DNA]</scope>
    <source>
        <strain evidence="3 4">AK90</strain>
    </source>
</reference>
<sequence>MVKAQINPKLVELLTHKERTAIPDSPTTSWLPGKYVMMIYKSKDQVNRNFPENHFMLTCKSCGRKGKYNVGIMLIDPNAEKITENIQTTGYFRCKHCNNAGNWEFPQEFFMRAIASLLAKSIDMGSSSDNICEFGKNQLYDGSSHTFISDGEEHLLSQLEQDPLNSFIWNRLGNLYDKGGRPELAASAFEHSLALDFFQVESYYSLGVLLFQIGELEEAALHFRKALVAAAKYDKLSAVVLRDCLSDSLDKLFYIHFHSEKEIPFVPTKKEIESIRDQEILNYIDQQLDLDVEIIPGNLQSFYPIAEIFMGKMAHRIPKRERTWEKPNVSKSKKVKKRHKRTRKK</sequence>
<organism evidence="3 4">
    <name type="scientific">Virgibacillus dokdonensis</name>
    <dbReference type="NCBI Taxonomy" id="302167"/>
    <lineage>
        <taxon>Bacteria</taxon>
        <taxon>Bacillati</taxon>
        <taxon>Bacillota</taxon>
        <taxon>Bacilli</taxon>
        <taxon>Bacillales</taxon>
        <taxon>Bacillaceae</taxon>
        <taxon>Virgibacillus</taxon>
    </lineage>
</organism>